<dbReference type="Proteomes" id="UP000215595">
    <property type="component" value="Unassembled WGS sequence"/>
</dbReference>
<evidence type="ECO:0000313" key="6">
    <source>
        <dbReference type="Proteomes" id="UP000215595"/>
    </source>
</evidence>
<keyword evidence="2" id="KW-0238">DNA-binding</keyword>
<dbReference type="PANTHER" id="PTHR30146:SF153">
    <property type="entry name" value="LACTOSE OPERON REPRESSOR"/>
    <property type="match status" value="1"/>
</dbReference>
<dbReference type="PANTHER" id="PTHR30146">
    <property type="entry name" value="LACI-RELATED TRANSCRIPTIONAL REPRESSOR"/>
    <property type="match status" value="1"/>
</dbReference>
<sequence>MTLKKPTIDDVAGLAGVARTTVSRVLNGGPNVRDEVRQRVLKAVEALNFRVNPQARSLAGGGSRMLALVFASDLDTEPNSFYTSALELGALRGCLALGYQLLTRHVAQQSPDRRRLVLDLIASHKCQGIILTPPFADDVTLIEDVRRLGSHVVTISPGGSGRDVADGVGIDDEAGGYDIARHLLSLGHRRFAFMSGIEGHLSAARRRDGLSRALLEGGLKPDGVEILQGDFTFRSGGILTARLLDGPSPPTALICANDDMAAGALSISHGRGLDVPGDLSITGFDDTPVSAIVWPPLTTVHQPLKDMAHDAVVALVERLNGSAGGWRFQTLSHAVVQRESTGRPAPKRATATA</sequence>
<evidence type="ECO:0000256" key="3">
    <source>
        <dbReference type="ARBA" id="ARBA00023163"/>
    </source>
</evidence>
<dbReference type="SMART" id="SM00354">
    <property type="entry name" value="HTH_LACI"/>
    <property type="match status" value="1"/>
</dbReference>
<dbReference type="Gene3D" id="1.10.260.40">
    <property type="entry name" value="lambda repressor-like DNA-binding domains"/>
    <property type="match status" value="1"/>
</dbReference>
<dbReference type="CDD" id="cd01545">
    <property type="entry name" value="PBP1_SalR"/>
    <property type="match status" value="1"/>
</dbReference>
<evidence type="ECO:0000259" key="4">
    <source>
        <dbReference type="PROSITE" id="PS50932"/>
    </source>
</evidence>
<dbReference type="PROSITE" id="PS50932">
    <property type="entry name" value="HTH_LACI_2"/>
    <property type="match status" value="1"/>
</dbReference>
<feature type="domain" description="HTH lacI-type" evidence="4">
    <location>
        <begin position="6"/>
        <end position="60"/>
    </location>
</feature>
<dbReference type="CDD" id="cd01392">
    <property type="entry name" value="HTH_LacI"/>
    <property type="match status" value="1"/>
</dbReference>
<gene>
    <name evidence="5" type="ORF">B7Z01_11405</name>
</gene>
<dbReference type="PRINTS" id="PR00036">
    <property type="entry name" value="HTHLACI"/>
</dbReference>
<dbReference type="GO" id="GO:0000976">
    <property type="term" value="F:transcription cis-regulatory region binding"/>
    <property type="evidence" value="ECO:0007669"/>
    <property type="project" value="TreeGrafter"/>
</dbReference>
<accession>A0A258FK79</accession>
<evidence type="ECO:0000256" key="2">
    <source>
        <dbReference type="ARBA" id="ARBA00023125"/>
    </source>
</evidence>
<evidence type="ECO:0000256" key="1">
    <source>
        <dbReference type="ARBA" id="ARBA00023015"/>
    </source>
</evidence>
<reference evidence="5 6" key="1">
    <citation type="submission" date="2017-03" db="EMBL/GenBank/DDBJ databases">
        <title>Lifting the veil on microbial sulfur biogeochemistry in mining wastewaters.</title>
        <authorList>
            <person name="Kantor R.S."/>
            <person name="Colenbrander Nelson T."/>
            <person name="Marshall S."/>
            <person name="Bennett D."/>
            <person name="Apte S."/>
            <person name="Camacho D."/>
            <person name="Thomas B.C."/>
            <person name="Warren L.A."/>
            <person name="Banfield J.F."/>
        </authorList>
    </citation>
    <scope>NUCLEOTIDE SEQUENCE [LARGE SCALE GENOMIC DNA]</scope>
    <source>
        <strain evidence="5">32-69-9</strain>
    </source>
</reference>
<dbReference type="InterPro" id="IPR010982">
    <property type="entry name" value="Lambda_DNA-bd_dom_sf"/>
</dbReference>
<protein>
    <submittedName>
        <fullName evidence="5">LacI family transcriptional regulator</fullName>
    </submittedName>
</protein>
<dbReference type="SUPFAM" id="SSF47413">
    <property type="entry name" value="lambda repressor-like DNA-binding domains"/>
    <property type="match status" value="1"/>
</dbReference>
<keyword evidence="1" id="KW-0805">Transcription regulation</keyword>
<organism evidence="5 6">
    <name type="scientific">Brevundimonas subvibrioides</name>
    <dbReference type="NCBI Taxonomy" id="74313"/>
    <lineage>
        <taxon>Bacteria</taxon>
        <taxon>Pseudomonadati</taxon>
        <taxon>Pseudomonadota</taxon>
        <taxon>Alphaproteobacteria</taxon>
        <taxon>Caulobacterales</taxon>
        <taxon>Caulobacteraceae</taxon>
        <taxon>Brevundimonas</taxon>
    </lineage>
</organism>
<dbReference type="InterPro" id="IPR028082">
    <property type="entry name" value="Peripla_BP_I"/>
</dbReference>
<dbReference type="EMBL" id="NCEB01000024">
    <property type="protein sequence ID" value="OYX32243.1"/>
    <property type="molecule type" value="Genomic_DNA"/>
</dbReference>
<dbReference type="Gene3D" id="3.40.50.2300">
    <property type="match status" value="2"/>
</dbReference>
<dbReference type="AlphaFoldDB" id="A0A258FK79"/>
<proteinExistence type="predicted"/>
<dbReference type="InterPro" id="IPR000843">
    <property type="entry name" value="HTH_LacI"/>
</dbReference>
<dbReference type="SUPFAM" id="SSF53822">
    <property type="entry name" value="Periplasmic binding protein-like I"/>
    <property type="match status" value="1"/>
</dbReference>
<dbReference type="Pfam" id="PF13377">
    <property type="entry name" value="Peripla_BP_3"/>
    <property type="match status" value="1"/>
</dbReference>
<dbReference type="GO" id="GO:0003700">
    <property type="term" value="F:DNA-binding transcription factor activity"/>
    <property type="evidence" value="ECO:0007669"/>
    <property type="project" value="TreeGrafter"/>
</dbReference>
<keyword evidence="3" id="KW-0804">Transcription</keyword>
<evidence type="ECO:0000313" key="5">
    <source>
        <dbReference type="EMBL" id="OYX32243.1"/>
    </source>
</evidence>
<dbReference type="InterPro" id="IPR046335">
    <property type="entry name" value="LacI/GalR-like_sensor"/>
</dbReference>
<comment type="caution">
    <text evidence="5">The sequence shown here is derived from an EMBL/GenBank/DDBJ whole genome shotgun (WGS) entry which is preliminary data.</text>
</comment>
<name>A0A258FK79_9CAUL</name>
<dbReference type="Pfam" id="PF00356">
    <property type="entry name" value="LacI"/>
    <property type="match status" value="1"/>
</dbReference>